<dbReference type="STRING" id="1448320.A0A319DA56"/>
<organism evidence="1 2">
    <name type="scientific">Aspergillus ellipticus CBS 707.79</name>
    <dbReference type="NCBI Taxonomy" id="1448320"/>
    <lineage>
        <taxon>Eukaryota</taxon>
        <taxon>Fungi</taxon>
        <taxon>Dikarya</taxon>
        <taxon>Ascomycota</taxon>
        <taxon>Pezizomycotina</taxon>
        <taxon>Eurotiomycetes</taxon>
        <taxon>Eurotiomycetidae</taxon>
        <taxon>Eurotiales</taxon>
        <taxon>Aspergillaceae</taxon>
        <taxon>Aspergillus</taxon>
        <taxon>Aspergillus subgen. Circumdati</taxon>
    </lineage>
</organism>
<dbReference type="PANTHER" id="PTHR33112">
    <property type="entry name" value="DOMAIN PROTEIN, PUTATIVE-RELATED"/>
    <property type="match status" value="1"/>
</dbReference>
<proteinExistence type="predicted"/>
<evidence type="ECO:0008006" key="3">
    <source>
        <dbReference type="Google" id="ProtNLM"/>
    </source>
</evidence>
<gene>
    <name evidence="1" type="ORF">BO71DRAFT_242215</name>
</gene>
<dbReference type="EMBL" id="KZ825880">
    <property type="protein sequence ID" value="PYH94071.1"/>
    <property type="molecule type" value="Genomic_DNA"/>
</dbReference>
<dbReference type="VEuPathDB" id="FungiDB:BO71DRAFT_242215"/>
<accession>A0A319DA56</accession>
<evidence type="ECO:0000313" key="2">
    <source>
        <dbReference type="Proteomes" id="UP000247810"/>
    </source>
</evidence>
<protein>
    <recommendedName>
        <fullName evidence="3">Heterokaryon incompatibility domain-containing protein</fullName>
    </recommendedName>
</protein>
<name>A0A319DA56_9EURO</name>
<reference evidence="1 2" key="1">
    <citation type="submission" date="2018-02" db="EMBL/GenBank/DDBJ databases">
        <title>The genomes of Aspergillus section Nigri reveals drivers in fungal speciation.</title>
        <authorList>
            <consortium name="DOE Joint Genome Institute"/>
            <person name="Vesth T.C."/>
            <person name="Nybo J."/>
            <person name="Theobald S."/>
            <person name="Brandl J."/>
            <person name="Frisvad J.C."/>
            <person name="Nielsen K.F."/>
            <person name="Lyhne E.K."/>
            <person name="Kogle M.E."/>
            <person name="Kuo A."/>
            <person name="Riley R."/>
            <person name="Clum A."/>
            <person name="Nolan M."/>
            <person name="Lipzen A."/>
            <person name="Salamov A."/>
            <person name="Henrissat B."/>
            <person name="Wiebenga A."/>
            <person name="De vries R.P."/>
            <person name="Grigoriev I.V."/>
            <person name="Mortensen U.H."/>
            <person name="Andersen M.R."/>
            <person name="Baker S.E."/>
        </authorList>
    </citation>
    <scope>NUCLEOTIDE SEQUENCE [LARGE SCALE GENOMIC DNA]</scope>
    <source>
        <strain evidence="1 2">CBS 707.79</strain>
    </source>
</reference>
<sequence length="353" mass="39985">MGEYYENAHVVVAASGADNATKGCFLPHPSLDEVTLPFDSGGSIAGSFKMTLRPPSHRVQPRFSPLADRAWVCQEWWLSRRIVHFCKDSVMWSCTCSDNRFGLLQNGEAYDLVMYWDWMLLVLSCSGRKLSHASDRLAAIQELANEFKKTRPDKYVMGLWSEDLPTALLWNGFDRTEELSKFPSWTWASVAGMFDPPFNYLSDMMDKCFEPEARILDIRDKCMQLNISGYMATGSFQQPDNETLEHPEDLVDRFGECLENLSDNDGKHIGWAVLDGQDDLAPDEQIPLLVIVKWLPGEDGPRILFYCCLLLEEVDPAERGADGSNPTIPMFRRIGLGVISKEARKELQEVDLI</sequence>
<keyword evidence="2" id="KW-1185">Reference proteome</keyword>
<dbReference type="AlphaFoldDB" id="A0A319DA56"/>
<dbReference type="Proteomes" id="UP000247810">
    <property type="component" value="Unassembled WGS sequence"/>
</dbReference>
<dbReference type="PANTHER" id="PTHR33112:SF16">
    <property type="entry name" value="HETEROKARYON INCOMPATIBILITY DOMAIN-CONTAINING PROTEIN"/>
    <property type="match status" value="1"/>
</dbReference>
<dbReference type="OrthoDB" id="5125733at2759"/>
<evidence type="ECO:0000313" key="1">
    <source>
        <dbReference type="EMBL" id="PYH94071.1"/>
    </source>
</evidence>